<sequence>MVLGSKRLTKDNGAVAVGTGVVVATSATSEACELGPVLTICVVISSMKSCVATCTSCSSSMPSVMGTSSKAHHLSLSSYP</sequence>
<feature type="region of interest" description="Disordered" evidence="1">
    <location>
        <begin position="60"/>
        <end position="80"/>
    </location>
</feature>
<accession>A0ABS8VLU1</accession>
<comment type="caution">
    <text evidence="2">The sequence shown here is derived from an EMBL/GenBank/DDBJ whole genome shotgun (WGS) entry which is preliminary data.</text>
</comment>
<dbReference type="Proteomes" id="UP000823775">
    <property type="component" value="Unassembled WGS sequence"/>
</dbReference>
<proteinExistence type="predicted"/>
<protein>
    <submittedName>
        <fullName evidence="2">Uncharacterized protein</fullName>
    </submittedName>
</protein>
<evidence type="ECO:0000256" key="1">
    <source>
        <dbReference type="SAM" id="MobiDB-lite"/>
    </source>
</evidence>
<evidence type="ECO:0000313" key="2">
    <source>
        <dbReference type="EMBL" id="MCE0481773.1"/>
    </source>
</evidence>
<evidence type="ECO:0000313" key="3">
    <source>
        <dbReference type="Proteomes" id="UP000823775"/>
    </source>
</evidence>
<feature type="compositionally biased region" description="Low complexity" evidence="1">
    <location>
        <begin position="60"/>
        <end position="69"/>
    </location>
</feature>
<name>A0ABS8VLU1_DATST</name>
<dbReference type="EMBL" id="JACEIK010005550">
    <property type="protein sequence ID" value="MCE0481773.1"/>
    <property type="molecule type" value="Genomic_DNA"/>
</dbReference>
<reference evidence="2 3" key="1">
    <citation type="journal article" date="2021" name="BMC Genomics">
        <title>Datura genome reveals duplications of psychoactive alkaloid biosynthetic genes and high mutation rate following tissue culture.</title>
        <authorList>
            <person name="Rajewski A."/>
            <person name="Carter-House D."/>
            <person name="Stajich J."/>
            <person name="Litt A."/>
        </authorList>
    </citation>
    <scope>NUCLEOTIDE SEQUENCE [LARGE SCALE GENOMIC DNA]</scope>
    <source>
        <strain evidence="2">AR-01</strain>
    </source>
</reference>
<keyword evidence="3" id="KW-1185">Reference proteome</keyword>
<organism evidence="2 3">
    <name type="scientific">Datura stramonium</name>
    <name type="common">Jimsonweed</name>
    <name type="synonym">Common thornapple</name>
    <dbReference type="NCBI Taxonomy" id="4076"/>
    <lineage>
        <taxon>Eukaryota</taxon>
        <taxon>Viridiplantae</taxon>
        <taxon>Streptophyta</taxon>
        <taxon>Embryophyta</taxon>
        <taxon>Tracheophyta</taxon>
        <taxon>Spermatophyta</taxon>
        <taxon>Magnoliopsida</taxon>
        <taxon>eudicotyledons</taxon>
        <taxon>Gunneridae</taxon>
        <taxon>Pentapetalae</taxon>
        <taxon>asterids</taxon>
        <taxon>lamiids</taxon>
        <taxon>Solanales</taxon>
        <taxon>Solanaceae</taxon>
        <taxon>Solanoideae</taxon>
        <taxon>Datureae</taxon>
        <taxon>Datura</taxon>
    </lineage>
</organism>
<gene>
    <name evidence="2" type="ORF">HAX54_039818</name>
</gene>